<dbReference type="GO" id="GO:0003723">
    <property type="term" value="F:RNA binding"/>
    <property type="evidence" value="ECO:0007669"/>
    <property type="project" value="UniProtKB-UniRule"/>
</dbReference>
<dbReference type="SMART" id="SM00322">
    <property type="entry name" value="KH"/>
    <property type="match status" value="2"/>
</dbReference>
<dbReference type="PROSITE" id="PS50084">
    <property type="entry name" value="KH_TYPE_1"/>
    <property type="match status" value="1"/>
</dbReference>
<reference evidence="5 6" key="1">
    <citation type="submission" date="2019-03" db="EMBL/GenBank/DDBJ databases">
        <title>An improved genome assembly of the fluke Schistosoma japonicum.</title>
        <authorList>
            <person name="Hu W."/>
            <person name="Luo F."/>
            <person name="Yin M."/>
            <person name="Mo X."/>
            <person name="Sun C."/>
            <person name="Wu Q."/>
            <person name="Zhu B."/>
            <person name="Xiang M."/>
            <person name="Wang J."/>
            <person name="Wang Y."/>
            <person name="Zhang T."/>
            <person name="Xu B."/>
            <person name="Zheng H."/>
            <person name="Feng Z."/>
        </authorList>
    </citation>
    <scope>NUCLEOTIDE SEQUENCE [LARGE SCALE GENOMIC DNA]</scope>
    <source>
        <strain evidence="5">HuSjv2</strain>
        <tissue evidence="5">Worms</tissue>
    </source>
</reference>
<dbReference type="EMBL" id="SKCS01000121">
    <property type="protein sequence ID" value="TNN16322.1"/>
    <property type="molecule type" value="Genomic_DNA"/>
</dbReference>
<evidence type="ECO:0000259" key="4">
    <source>
        <dbReference type="SMART" id="SM00322"/>
    </source>
</evidence>
<feature type="region of interest" description="Disordered" evidence="3">
    <location>
        <begin position="723"/>
        <end position="757"/>
    </location>
</feature>
<keyword evidence="1" id="KW-0677">Repeat</keyword>
<dbReference type="SUPFAM" id="SSF54791">
    <property type="entry name" value="Eukaryotic type KH-domain (KH-domain type I)"/>
    <property type="match status" value="1"/>
</dbReference>
<evidence type="ECO:0000313" key="5">
    <source>
        <dbReference type="EMBL" id="TNN16322.1"/>
    </source>
</evidence>
<dbReference type="PANTHER" id="PTHR10288">
    <property type="entry name" value="KH DOMAIN CONTAINING RNA BINDING PROTEIN"/>
    <property type="match status" value="1"/>
</dbReference>
<feature type="region of interest" description="Disordered" evidence="3">
    <location>
        <begin position="466"/>
        <end position="501"/>
    </location>
</feature>
<organism evidence="5 6">
    <name type="scientific">Schistosoma japonicum</name>
    <name type="common">Blood fluke</name>
    <dbReference type="NCBI Taxonomy" id="6182"/>
    <lineage>
        <taxon>Eukaryota</taxon>
        <taxon>Metazoa</taxon>
        <taxon>Spiralia</taxon>
        <taxon>Lophotrochozoa</taxon>
        <taxon>Platyhelminthes</taxon>
        <taxon>Trematoda</taxon>
        <taxon>Digenea</taxon>
        <taxon>Strigeidida</taxon>
        <taxon>Schistosomatoidea</taxon>
        <taxon>Schistosomatidae</taxon>
        <taxon>Schistosoma</taxon>
    </lineage>
</organism>
<sequence>DLHYKIQIAMDGKWLYLRVKNTQNCRSVFCGCSSLNYNYAPNIKLNDLNSRSCAHSFQPSNGNIGSNHGSIALGAQQVHFAVAATPNGLVQPHSGLQNSSTPIRSEQTAILHPTSQHPSGSLGQPFLIPGIVGQPTIRTLTQDNLSPAYRESSSTQPILTSGSKQLNNLNNTNTVRDMHPRILDVNVSINQSTYVPPVPVQQHPVVSHHQLYTSPTLQPPSLHGMVEYVQAVYPTNPNVHVPYTQQSAALFGHYPAQMTTGFDSTINTNFNSRIRHNTWAGLEDNISSSVNHDSSTRRMKNEKVLVPNDFPSTVNEYNLNSHVSFSQYATTPYFSGFNQSFYQTDSQKADVSKLPGSVTFHHSEAQKHPCSFHNPASLHFNSSSITNKVDFPSNDVPYMTSVPVAQLPSRSNYQVHNNSYLSSVPSCIPVQNNNNYNNTSSNNNYTLPSNVYAFNSDNLKSMQQSGYPIKDNYPRTNHKPREWNKSRDTMNYKTSSSSYNSRLNNVKTKNVIKNLASEKQVSLNDRMVNSSSTNNRSSHTERHASSFSVQTTSSFVSSSGQGLISSLSTATNQDFNTNHQMNAKPNHSDHHPQFYTNAYNSINQTSDHCTGGPPKHLQNYQSSFTNNDVLSSYMQSLPENLVASLKLSGFRLVLDSCPARMLLSTSLVGSVIGRGGRTIRQITTKTGAKICMKQDIITFSQFSLPGKGKKTFRSDLNNTSHATCTNDFGDQDDEEKDETTQPSYNRNSFMNVGEDNPKVDEQPLETCSVVNTIESISGNKSQSKLEVQSDKSQLAILFGSREQCSAALCEILTICFRESKHRGFSDPCLGLLVEQHIYAQLIMNKGKKYFNAIHAATGARISVTGTPLQIRSSNDNEEHNLAPTDRVLVVRGQLKSICAAEAFLSEHIRWATIESLIPSNFWPLLNHLPSLPVNSINNRSSKPSNLSFSYDPQSVCSLIMSLGSIFWPQSVCAKLRKGTTLQYNNKQSLMRNVNMSRTDTIASKQVSTNIENNLDSVNSVDINHNHTDKHDQDVEDISNNSETINDVGNGERIMNSEESSDNNFNNRLSLNNELLLLADDDNEETLEEEVHHSKTADSVVSSDLEDKNESAVNVGTSNEDKDVINFIRSCIHLEGVFGWRFFYRFVNGIHFDIFVDLQLTWTLCL</sequence>
<feature type="domain" description="K Homology" evidence="4">
    <location>
        <begin position="655"/>
        <end position="799"/>
    </location>
</feature>
<accession>A0A4Z2DIP3</accession>
<name>A0A4Z2DIP3_SCHJA</name>
<evidence type="ECO:0000313" key="6">
    <source>
        <dbReference type="Proteomes" id="UP000311919"/>
    </source>
</evidence>
<evidence type="ECO:0000256" key="1">
    <source>
        <dbReference type="ARBA" id="ARBA00022737"/>
    </source>
</evidence>
<dbReference type="Pfam" id="PF00013">
    <property type="entry name" value="KH_1"/>
    <property type="match status" value="1"/>
</dbReference>
<gene>
    <name evidence="5" type="ORF">EWB00_000587</name>
</gene>
<feature type="compositionally biased region" description="Polar residues" evidence="3">
    <location>
        <begin position="491"/>
        <end position="501"/>
    </location>
</feature>
<dbReference type="Proteomes" id="UP000311919">
    <property type="component" value="Unassembled WGS sequence"/>
</dbReference>
<dbReference type="OrthoDB" id="752362at2759"/>
<feature type="domain" description="K Homology" evidence="4">
    <location>
        <begin position="825"/>
        <end position="909"/>
    </location>
</feature>
<dbReference type="AlphaFoldDB" id="A0A4Z2DIP3"/>
<comment type="caution">
    <text evidence="5">The sequence shown here is derived from an EMBL/GenBank/DDBJ whole genome shotgun (WGS) entry which is preliminary data.</text>
</comment>
<keyword evidence="6" id="KW-1185">Reference proteome</keyword>
<evidence type="ECO:0000256" key="3">
    <source>
        <dbReference type="SAM" id="MobiDB-lite"/>
    </source>
</evidence>
<feature type="region of interest" description="Disordered" evidence="3">
    <location>
        <begin position="1039"/>
        <end position="1061"/>
    </location>
</feature>
<protein>
    <submittedName>
        <fullName evidence="5">KH domain-containing-like protein</fullName>
    </submittedName>
</protein>
<feature type="region of interest" description="Disordered" evidence="3">
    <location>
        <begin position="148"/>
        <end position="172"/>
    </location>
</feature>
<feature type="non-terminal residue" evidence="5">
    <location>
        <position position="1"/>
    </location>
</feature>
<keyword evidence="2" id="KW-0694">RNA-binding</keyword>
<dbReference type="STRING" id="6182.A0A4Z2DIP3"/>
<dbReference type="InterPro" id="IPR036612">
    <property type="entry name" value="KH_dom_type_1_sf"/>
</dbReference>
<dbReference type="InterPro" id="IPR004087">
    <property type="entry name" value="KH_dom"/>
</dbReference>
<dbReference type="InterPro" id="IPR004088">
    <property type="entry name" value="KH_dom_type_1"/>
</dbReference>
<evidence type="ECO:0000256" key="2">
    <source>
        <dbReference type="PROSITE-ProRule" id="PRU00117"/>
    </source>
</evidence>
<dbReference type="Gene3D" id="3.30.1370.10">
    <property type="entry name" value="K Homology domain, type 1"/>
    <property type="match status" value="1"/>
</dbReference>
<feature type="compositionally biased region" description="Basic and acidic residues" evidence="3">
    <location>
        <begin position="479"/>
        <end position="490"/>
    </location>
</feature>
<proteinExistence type="predicted"/>
<feature type="region of interest" description="Disordered" evidence="3">
    <location>
        <begin position="1090"/>
        <end position="1113"/>
    </location>
</feature>
<feature type="region of interest" description="Disordered" evidence="3">
    <location>
        <begin position="524"/>
        <end position="551"/>
    </location>
</feature>